<sequence>MSDGVTGSRLNRMKNRGPFGLLYSSRLSLAAGHYLAPPASRPVHDMNTTPSQNQACIHHHVKGICMLLTSRQSAHVS</sequence>
<comment type="caution">
    <text evidence="1">The sequence shown here is derived from an EMBL/GenBank/DDBJ whole genome shotgun (WGS) entry which is preliminary data.</text>
</comment>
<evidence type="ECO:0000313" key="2">
    <source>
        <dbReference type="Proteomes" id="UP001292094"/>
    </source>
</evidence>
<keyword evidence="2" id="KW-1185">Reference proteome</keyword>
<organism evidence="1 2">
    <name type="scientific">Petrolisthes manimaculis</name>
    <dbReference type="NCBI Taxonomy" id="1843537"/>
    <lineage>
        <taxon>Eukaryota</taxon>
        <taxon>Metazoa</taxon>
        <taxon>Ecdysozoa</taxon>
        <taxon>Arthropoda</taxon>
        <taxon>Crustacea</taxon>
        <taxon>Multicrustacea</taxon>
        <taxon>Malacostraca</taxon>
        <taxon>Eumalacostraca</taxon>
        <taxon>Eucarida</taxon>
        <taxon>Decapoda</taxon>
        <taxon>Pleocyemata</taxon>
        <taxon>Anomura</taxon>
        <taxon>Galatheoidea</taxon>
        <taxon>Porcellanidae</taxon>
        <taxon>Petrolisthes</taxon>
    </lineage>
</organism>
<protein>
    <submittedName>
        <fullName evidence="1">Uncharacterized protein</fullName>
    </submittedName>
</protein>
<reference evidence="1" key="1">
    <citation type="submission" date="2023-11" db="EMBL/GenBank/DDBJ databases">
        <title>Genome assemblies of two species of porcelain crab, Petrolisthes cinctipes and Petrolisthes manimaculis (Anomura: Porcellanidae).</title>
        <authorList>
            <person name="Angst P."/>
        </authorList>
    </citation>
    <scope>NUCLEOTIDE SEQUENCE</scope>
    <source>
        <strain evidence="1">PB745_02</strain>
        <tissue evidence="1">Gill</tissue>
    </source>
</reference>
<dbReference type="AlphaFoldDB" id="A0AAE1NNA7"/>
<evidence type="ECO:0000313" key="1">
    <source>
        <dbReference type="EMBL" id="KAK4292282.1"/>
    </source>
</evidence>
<proteinExistence type="predicted"/>
<dbReference type="Proteomes" id="UP001292094">
    <property type="component" value="Unassembled WGS sequence"/>
</dbReference>
<gene>
    <name evidence="1" type="ORF">Pmani_034939</name>
</gene>
<dbReference type="EMBL" id="JAWZYT010004880">
    <property type="protein sequence ID" value="KAK4292282.1"/>
    <property type="molecule type" value="Genomic_DNA"/>
</dbReference>
<name>A0AAE1NNA7_9EUCA</name>
<accession>A0AAE1NNA7</accession>